<dbReference type="InterPro" id="IPR004506">
    <property type="entry name" value="MnmA-like"/>
</dbReference>
<dbReference type="GO" id="GO:0002143">
    <property type="term" value="P:tRNA wobble position uridine thiolation"/>
    <property type="evidence" value="ECO:0007669"/>
    <property type="project" value="TreeGrafter"/>
</dbReference>
<dbReference type="Gene3D" id="2.30.30.280">
    <property type="entry name" value="Adenine nucleotide alpha hydrolases-like domains"/>
    <property type="match status" value="1"/>
</dbReference>
<comment type="catalytic activity">
    <reaction evidence="8 9">
        <text>S-sulfanyl-L-cysteinyl-[protein] + uridine(34) in tRNA + AH2 + ATP = 2-thiouridine(34) in tRNA + L-cysteinyl-[protein] + A + AMP + diphosphate + H(+)</text>
        <dbReference type="Rhea" id="RHEA:47032"/>
        <dbReference type="Rhea" id="RHEA-COMP:10131"/>
        <dbReference type="Rhea" id="RHEA-COMP:11726"/>
        <dbReference type="Rhea" id="RHEA-COMP:11727"/>
        <dbReference type="Rhea" id="RHEA-COMP:11728"/>
        <dbReference type="ChEBI" id="CHEBI:13193"/>
        <dbReference type="ChEBI" id="CHEBI:15378"/>
        <dbReference type="ChEBI" id="CHEBI:17499"/>
        <dbReference type="ChEBI" id="CHEBI:29950"/>
        <dbReference type="ChEBI" id="CHEBI:30616"/>
        <dbReference type="ChEBI" id="CHEBI:33019"/>
        <dbReference type="ChEBI" id="CHEBI:61963"/>
        <dbReference type="ChEBI" id="CHEBI:65315"/>
        <dbReference type="ChEBI" id="CHEBI:87170"/>
        <dbReference type="ChEBI" id="CHEBI:456215"/>
        <dbReference type="EC" id="2.8.1.13"/>
    </reaction>
</comment>
<dbReference type="PANTHER" id="PTHR11933">
    <property type="entry name" value="TRNA 5-METHYLAMINOMETHYL-2-THIOURIDYLATE -METHYLTRANSFERASE"/>
    <property type="match status" value="1"/>
</dbReference>
<dbReference type="NCBIfam" id="NF001138">
    <property type="entry name" value="PRK00143.1"/>
    <property type="match status" value="1"/>
</dbReference>
<evidence type="ECO:0000313" key="13">
    <source>
        <dbReference type="Proteomes" id="UP000824209"/>
    </source>
</evidence>
<dbReference type="HAMAP" id="MF_00144">
    <property type="entry name" value="tRNA_thiouridyl_MnmA"/>
    <property type="match status" value="1"/>
</dbReference>
<organism evidence="12 13">
    <name type="scientific">Candidatus Ruthenibacterium avium</name>
    <dbReference type="NCBI Taxonomy" id="2838751"/>
    <lineage>
        <taxon>Bacteria</taxon>
        <taxon>Bacillati</taxon>
        <taxon>Bacillota</taxon>
        <taxon>Clostridia</taxon>
        <taxon>Eubacteriales</taxon>
        <taxon>Oscillospiraceae</taxon>
        <taxon>Ruthenibacterium</taxon>
    </lineage>
</organism>
<dbReference type="CDD" id="cd01998">
    <property type="entry name" value="MnmA_TRMU-like"/>
    <property type="match status" value="1"/>
</dbReference>
<evidence type="ECO:0000256" key="9">
    <source>
        <dbReference type="HAMAP-Rule" id="MF_00144"/>
    </source>
</evidence>
<name>A0A9D2S1E2_9FIRM</name>
<evidence type="ECO:0000313" key="12">
    <source>
        <dbReference type="EMBL" id="HJB40578.1"/>
    </source>
</evidence>
<dbReference type="InterPro" id="IPR046885">
    <property type="entry name" value="MnmA-like_C"/>
</dbReference>
<evidence type="ECO:0000259" key="10">
    <source>
        <dbReference type="Pfam" id="PF20258"/>
    </source>
</evidence>
<dbReference type="Gene3D" id="3.40.50.620">
    <property type="entry name" value="HUPs"/>
    <property type="match status" value="1"/>
</dbReference>
<dbReference type="Pfam" id="PF20258">
    <property type="entry name" value="tRNA_Me_trans_C"/>
    <property type="match status" value="1"/>
</dbReference>
<dbReference type="InterPro" id="IPR014729">
    <property type="entry name" value="Rossmann-like_a/b/a_fold"/>
</dbReference>
<keyword evidence="5 9" id="KW-0067">ATP-binding</keyword>
<comment type="similarity">
    <text evidence="9">Belongs to the MnmA/TRMU family.</text>
</comment>
<evidence type="ECO:0000256" key="4">
    <source>
        <dbReference type="ARBA" id="ARBA00022741"/>
    </source>
</evidence>
<feature type="site" description="Interaction with tRNA" evidence="9">
    <location>
        <position position="131"/>
    </location>
</feature>
<dbReference type="SUPFAM" id="SSF52402">
    <property type="entry name" value="Adenine nucleotide alpha hydrolases-like"/>
    <property type="match status" value="1"/>
</dbReference>
<keyword evidence="3 9" id="KW-0819">tRNA processing</keyword>
<evidence type="ECO:0000256" key="6">
    <source>
        <dbReference type="ARBA" id="ARBA00022884"/>
    </source>
</evidence>
<keyword evidence="4 9" id="KW-0547">Nucleotide-binding</keyword>
<feature type="region of interest" description="Interaction with tRNA" evidence="9">
    <location>
        <begin position="152"/>
        <end position="154"/>
    </location>
</feature>
<feature type="site" description="Interaction with tRNA" evidence="9">
    <location>
        <position position="339"/>
    </location>
</feature>
<feature type="binding site" evidence="9">
    <location>
        <position position="49"/>
    </location>
    <ligand>
        <name>ATP</name>
        <dbReference type="ChEBI" id="CHEBI:30616"/>
    </ligand>
</feature>
<dbReference type="Gene3D" id="2.40.30.10">
    <property type="entry name" value="Translation factors"/>
    <property type="match status" value="1"/>
</dbReference>
<reference evidence="12" key="1">
    <citation type="journal article" date="2021" name="PeerJ">
        <title>Extensive microbial diversity within the chicken gut microbiome revealed by metagenomics and culture.</title>
        <authorList>
            <person name="Gilroy R."/>
            <person name="Ravi A."/>
            <person name="Getino M."/>
            <person name="Pursley I."/>
            <person name="Horton D.L."/>
            <person name="Alikhan N.F."/>
            <person name="Baker D."/>
            <person name="Gharbi K."/>
            <person name="Hall N."/>
            <person name="Watson M."/>
            <person name="Adriaenssens E.M."/>
            <person name="Foster-Nyarko E."/>
            <person name="Jarju S."/>
            <person name="Secka A."/>
            <person name="Antonio M."/>
            <person name="Oren A."/>
            <person name="Chaudhuri R.R."/>
            <person name="La Ragione R."/>
            <person name="Hildebrand F."/>
            <person name="Pallen M.J."/>
        </authorList>
    </citation>
    <scope>NUCLEOTIDE SEQUENCE</scope>
    <source>
        <strain evidence="12">ChiBcec8-14828</strain>
    </source>
</reference>
<comment type="subcellular location">
    <subcellularLocation>
        <location evidence="9">Cytoplasm</location>
    </subcellularLocation>
</comment>
<keyword evidence="1 9" id="KW-0820">tRNA-binding</keyword>
<evidence type="ECO:0000256" key="3">
    <source>
        <dbReference type="ARBA" id="ARBA00022694"/>
    </source>
</evidence>
<evidence type="ECO:0000259" key="11">
    <source>
        <dbReference type="Pfam" id="PF20259"/>
    </source>
</evidence>
<dbReference type="GO" id="GO:0103016">
    <property type="term" value="F:tRNA-uridine 2-sulfurtransferase activity"/>
    <property type="evidence" value="ECO:0007669"/>
    <property type="project" value="UniProtKB-EC"/>
</dbReference>
<feature type="domain" description="tRNA-specific 2-thiouridylase MnmA-like C-terminal" evidence="10">
    <location>
        <begin position="299"/>
        <end position="355"/>
    </location>
</feature>
<keyword evidence="9" id="KW-0963">Cytoplasm</keyword>
<dbReference type="GO" id="GO:0000049">
    <property type="term" value="F:tRNA binding"/>
    <property type="evidence" value="ECO:0007669"/>
    <property type="project" value="UniProtKB-KW"/>
</dbReference>
<keyword evidence="7" id="KW-1015">Disulfide bond</keyword>
<dbReference type="GO" id="GO:0005524">
    <property type="term" value="F:ATP binding"/>
    <property type="evidence" value="ECO:0007669"/>
    <property type="project" value="UniProtKB-KW"/>
</dbReference>
<dbReference type="EC" id="2.8.1.13" evidence="9"/>
<reference evidence="12" key="2">
    <citation type="submission" date="2021-04" db="EMBL/GenBank/DDBJ databases">
        <authorList>
            <person name="Gilroy R."/>
        </authorList>
    </citation>
    <scope>NUCLEOTIDE SEQUENCE</scope>
    <source>
        <strain evidence="12">ChiBcec8-14828</strain>
    </source>
</reference>
<comment type="caution">
    <text evidence="9">Lacks conserved residue(s) required for the propagation of feature annotation.</text>
</comment>
<keyword evidence="2 9" id="KW-0808">Transferase</keyword>
<evidence type="ECO:0000256" key="1">
    <source>
        <dbReference type="ARBA" id="ARBA00022555"/>
    </source>
</evidence>
<dbReference type="AlphaFoldDB" id="A0A9D2S1E2"/>
<feature type="active site" description="Cysteine persulfide intermediate" evidence="9">
    <location>
        <position position="202"/>
    </location>
</feature>
<feature type="active site" description="Nucleophile" evidence="9">
    <location>
        <position position="106"/>
    </location>
</feature>
<dbReference type="Pfam" id="PF20259">
    <property type="entry name" value="tRNA_Me_trans_M"/>
    <property type="match status" value="1"/>
</dbReference>
<comment type="caution">
    <text evidence="12">The sequence shown here is derived from an EMBL/GenBank/DDBJ whole genome shotgun (WGS) entry which is preliminary data.</text>
</comment>
<feature type="domain" description="tRNA-specific 2-thiouridylase MnmA-like central" evidence="11">
    <location>
        <begin position="217"/>
        <end position="270"/>
    </location>
</feature>
<dbReference type="Proteomes" id="UP000824209">
    <property type="component" value="Unassembled WGS sequence"/>
</dbReference>
<protein>
    <recommendedName>
        <fullName evidence="9">tRNA-specific 2-thiouridylase MnmA</fullName>
        <ecNumber evidence="9">2.8.1.13</ecNumber>
    </recommendedName>
</protein>
<dbReference type="GO" id="GO:0005737">
    <property type="term" value="C:cytoplasm"/>
    <property type="evidence" value="ECO:0007669"/>
    <property type="project" value="UniProtKB-SubCell"/>
</dbReference>
<evidence type="ECO:0000256" key="2">
    <source>
        <dbReference type="ARBA" id="ARBA00022679"/>
    </source>
</evidence>
<evidence type="ECO:0000256" key="7">
    <source>
        <dbReference type="ARBA" id="ARBA00023157"/>
    </source>
</evidence>
<keyword evidence="6 9" id="KW-0694">RNA-binding</keyword>
<dbReference type="InterPro" id="IPR023382">
    <property type="entry name" value="MnmA-like_central_sf"/>
</dbReference>
<accession>A0A9D2S1E2</accession>
<evidence type="ECO:0000256" key="5">
    <source>
        <dbReference type="ARBA" id="ARBA00022840"/>
    </source>
</evidence>
<dbReference type="PANTHER" id="PTHR11933:SF5">
    <property type="entry name" value="MITOCHONDRIAL TRNA-SPECIFIC 2-THIOURIDYLASE 1"/>
    <property type="match status" value="1"/>
</dbReference>
<dbReference type="Pfam" id="PF03054">
    <property type="entry name" value="tRNA_Me_trans"/>
    <property type="match status" value="1"/>
</dbReference>
<sequence length="365" mass="39709">MSDAIAAGSQFGTFEKQDKILVALSGGVDSSVTLQILRDQGFDVSAVVIRFSPAHDKAVEAAKEVAQQLNVPLTVADCTDLFEESVIEPFCQSYCDGETPSPCVMCNPLVKFRALCEAADEMGIELIATGHYARVEERDGMYYVAKAVSEARDQSYMLYRLPQEVLRRLCLPLGEFHKEDIRDMARDLGLASAETPDSQEICFIPDGDYAAFIQARGIADKQGRFVGPCGEDLGAHKGVSHYTVGQRKGLGIAYGEPVFVKRIEASGNILLAKSGDEFFHGVVLSDVFRTDGTSFVPNERFEIKIRSRAVPAPCQVIGMEHSMLTVAFAEPLRAPAPGQSAVFYDGDLVIGGGVIREILEELPTE</sequence>
<dbReference type="InterPro" id="IPR046884">
    <property type="entry name" value="MnmA-like_central"/>
</dbReference>
<comment type="function">
    <text evidence="9">Catalyzes the 2-thiolation of uridine at the wobble position (U34) of tRNA, leading to the formation of s(2)U34.</text>
</comment>
<evidence type="ECO:0000256" key="8">
    <source>
        <dbReference type="ARBA" id="ARBA00051542"/>
    </source>
</evidence>
<feature type="binding site" evidence="9">
    <location>
        <begin position="23"/>
        <end position="30"/>
    </location>
    <ligand>
        <name>ATP</name>
        <dbReference type="ChEBI" id="CHEBI:30616"/>
    </ligand>
</feature>
<dbReference type="NCBIfam" id="TIGR00420">
    <property type="entry name" value="trmU"/>
    <property type="match status" value="1"/>
</dbReference>
<dbReference type="EMBL" id="DWYA01000083">
    <property type="protein sequence ID" value="HJB40578.1"/>
    <property type="molecule type" value="Genomic_DNA"/>
</dbReference>
<proteinExistence type="inferred from homology"/>
<feature type="binding site" evidence="9">
    <location>
        <position position="130"/>
    </location>
    <ligand>
        <name>ATP</name>
        <dbReference type="ChEBI" id="CHEBI:30616"/>
    </ligand>
</feature>
<gene>
    <name evidence="9 12" type="primary">mnmA</name>
    <name evidence="12" type="ORF">H9943_09315</name>
</gene>